<keyword evidence="1" id="KW-0472">Membrane</keyword>
<dbReference type="OrthoDB" id="963860at2"/>
<proteinExistence type="predicted"/>
<keyword evidence="1" id="KW-0812">Transmembrane</keyword>
<protein>
    <submittedName>
        <fullName evidence="2">Uncharacterized protein</fullName>
    </submittedName>
</protein>
<dbReference type="Proteomes" id="UP000245880">
    <property type="component" value="Unassembled WGS sequence"/>
</dbReference>
<evidence type="ECO:0000256" key="1">
    <source>
        <dbReference type="SAM" id="Phobius"/>
    </source>
</evidence>
<dbReference type="AlphaFoldDB" id="A0A316AKC0"/>
<feature type="transmembrane region" description="Helical" evidence="1">
    <location>
        <begin position="130"/>
        <end position="148"/>
    </location>
</feature>
<feature type="transmembrane region" description="Helical" evidence="1">
    <location>
        <begin position="168"/>
        <end position="187"/>
    </location>
</feature>
<keyword evidence="3" id="KW-1185">Reference proteome</keyword>
<dbReference type="RefSeq" id="WP_109674095.1">
    <property type="nucleotide sequence ID" value="NZ_QGDT01000004.1"/>
</dbReference>
<reference evidence="2 3" key="1">
    <citation type="submission" date="2018-03" db="EMBL/GenBank/DDBJ databases">
        <title>Genomic Encyclopedia of Archaeal and Bacterial Type Strains, Phase II (KMG-II): from individual species to whole genera.</title>
        <authorList>
            <person name="Goeker M."/>
        </authorList>
    </citation>
    <scope>NUCLEOTIDE SEQUENCE [LARGE SCALE GENOMIC DNA]</scope>
    <source>
        <strain evidence="2 3">DSM 100346</strain>
    </source>
</reference>
<evidence type="ECO:0000313" key="3">
    <source>
        <dbReference type="Proteomes" id="UP000245880"/>
    </source>
</evidence>
<gene>
    <name evidence="2" type="ORF">CLV98_10471</name>
</gene>
<keyword evidence="1" id="KW-1133">Transmembrane helix</keyword>
<evidence type="ECO:0000313" key="2">
    <source>
        <dbReference type="EMBL" id="PWJ58213.1"/>
    </source>
</evidence>
<sequence length="204" mass="22889">MKQLPIYILIALFFGTYAQAQEKYNRAKALSSEEIFIQKSPNNRIIAKPEQKYLVLDASPVLGSFHRYRYFPGDQIKFRMKNETIRFNETIAAISDSSISIAIINVAAGKMEYQEIPLKEIRLVKTSRKIPFVTAAAPILPFAGLLFIGADFFNPGIDNRRFTTDASAIAVGGGFMLAGFISYKLSFSSLKINGRNKLKVLETY</sequence>
<organism evidence="2 3">
    <name type="scientific">Dyadobacter jejuensis</name>
    <dbReference type="NCBI Taxonomy" id="1082580"/>
    <lineage>
        <taxon>Bacteria</taxon>
        <taxon>Pseudomonadati</taxon>
        <taxon>Bacteroidota</taxon>
        <taxon>Cytophagia</taxon>
        <taxon>Cytophagales</taxon>
        <taxon>Spirosomataceae</taxon>
        <taxon>Dyadobacter</taxon>
    </lineage>
</organism>
<dbReference type="EMBL" id="QGDT01000004">
    <property type="protein sequence ID" value="PWJ58213.1"/>
    <property type="molecule type" value="Genomic_DNA"/>
</dbReference>
<accession>A0A316AKC0</accession>
<comment type="caution">
    <text evidence="2">The sequence shown here is derived from an EMBL/GenBank/DDBJ whole genome shotgun (WGS) entry which is preliminary data.</text>
</comment>
<name>A0A316AKC0_9BACT</name>